<dbReference type="AlphaFoldDB" id="X1LTU9"/>
<sequence length="66" mass="7689">MNKLWREVIADSEVIKNYAKDRGAIFVPYWGTEGLVKSFPIVQFYSWLYYDMGKAEESPLTIGIPR</sequence>
<comment type="caution">
    <text evidence="1">The sequence shown here is derived from an EMBL/GenBank/DDBJ whole genome shotgun (WGS) entry which is preliminary data.</text>
</comment>
<feature type="non-terminal residue" evidence="1">
    <location>
        <position position="66"/>
    </location>
</feature>
<accession>X1LTU9</accession>
<proteinExistence type="predicted"/>
<reference evidence="1" key="1">
    <citation type="journal article" date="2014" name="Front. Microbiol.">
        <title>High frequency of phylogenetically diverse reductive dehalogenase-homologous genes in deep subseafloor sedimentary metagenomes.</title>
        <authorList>
            <person name="Kawai M."/>
            <person name="Futagami T."/>
            <person name="Toyoda A."/>
            <person name="Takaki Y."/>
            <person name="Nishi S."/>
            <person name="Hori S."/>
            <person name="Arai W."/>
            <person name="Tsubouchi T."/>
            <person name="Morono Y."/>
            <person name="Uchiyama I."/>
            <person name="Ito T."/>
            <person name="Fujiyama A."/>
            <person name="Inagaki F."/>
            <person name="Takami H."/>
        </authorList>
    </citation>
    <scope>NUCLEOTIDE SEQUENCE</scope>
    <source>
        <strain evidence="1">Expedition CK06-06</strain>
    </source>
</reference>
<protein>
    <submittedName>
        <fullName evidence="1">Uncharacterized protein</fullName>
    </submittedName>
</protein>
<name>X1LTU9_9ZZZZ</name>
<dbReference type="EMBL" id="BARV01009938">
    <property type="protein sequence ID" value="GAI05840.1"/>
    <property type="molecule type" value="Genomic_DNA"/>
</dbReference>
<evidence type="ECO:0000313" key="1">
    <source>
        <dbReference type="EMBL" id="GAI05840.1"/>
    </source>
</evidence>
<gene>
    <name evidence="1" type="ORF">S06H3_19411</name>
</gene>
<organism evidence="1">
    <name type="scientific">marine sediment metagenome</name>
    <dbReference type="NCBI Taxonomy" id="412755"/>
    <lineage>
        <taxon>unclassified sequences</taxon>
        <taxon>metagenomes</taxon>
        <taxon>ecological metagenomes</taxon>
    </lineage>
</organism>